<dbReference type="Pfam" id="PF03116">
    <property type="entry name" value="NQR2_RnfD_RnfE"/>
    <property type="match status" value="1"/>
</dbReference>
<accession>A0A413RXF3</accession>
<keyword evidence="3 10" id="KW-0285">Flavoprotein</keyword>
<keyword evidence="7 10" id="KW-0249">Electron transport</keyword>
<dbReference type="EMBL" id="QSFO01000011">
    <property type="protein sequence ID" value="RHA53235.1"/>
    <property type="molecule type" value="Genomic_DNA"/>
</dbReference>
<comment type="subunit">
    <text evidence="10">The complex is composed of six subunits: RnfA, RnfB, RnfC, RnfD, RnfE and RnfG.</text>
</comment>
<evidence type="ECO:0000256" key="9">
    <source>
        <dbReference type="ARBA" id="ARBA00023136"/>
    </source>
</evidence>
<evidence type="ECO:0000256" key="7">
    <source>
        <dbReference type="ARBA" id="ARBA00022982"/>
    </source>
</evidence>
<dbReference type="RefSeq" id="WP_118025591.1">
    <property type="nucleotide sequence ID" value="NZ_QSFO01000011.1"/>
</dbReference>
<comment type="function">
    <text evidence="10">Part of a membrane-bound complex that couples electron transfer with translocation of ions across the membrane.</text>
</comment>
<keyword evidence="8 10" id="KW-1133">Transmembrane helix</keyword>
<evidence type="ECO:0000256" key="6">
    <source>
        <dbReference type="ARBA" id="ARBA00022967"/>
    </source>
</evidence>
<feature type="transmembrane region" description="Helical" evidence="10">
    <location>
        <begin position="212"/>
        <end position="230"/>
    </location>
</feature>
<evidence type="ECO:0000256" key="8">
    <source>
        <dbReference type="ARBA" id="ARBA00022989"/>
    </source>
</evidence>
<feature type="transmembrane region" description="Helical" evidence="10">
    <location>
        <begin position="187"/>
        <end position="205"/>
    </location>
</feature>
<dbReference type="EC" id="7.-.-.-" evidence="10"/>
<name>A0A413RXF3_9FIRM</name>
<feature type="transmembrane region" description="Helical" evidence="10">
    <location>
        <begin position="20"/>
        <end position="38"/>
    </location>
</feature>
<feature type="modified residue" description="FMN phosphoryl threonine" evidence="10">
    <location>
        <position position="162"/>
    </location>
</feature>
<proteinExistence type="inferred from homology"/>
<feature type="transmembrane region" description="Helical" evidence="10">
    <location>
        <begin position="267"/>
        <end position="286"/>
    </location>
</feature>
<dbReference type="InterPro" id="IPR011303">
    <property type="entry name" value="RnfD_bac"/>
</dbReference>
<evidence type="ECO:0000256" key="1">
    <source>
        <dbReference type="ARBA" id="ARBA00022448"/>
    </source>
</evidence>
<protein>
    <recommendedName>
        <fullName evidence="10">Ion-translocating oxidoreductase complex subunit D</fullName>
        <ecNumber evidence="10">7.-.-.-</ecNumber>
    </recommendedName>
    <alternativeName>
        <fullName evidence="10">Rnf electron transport complex subunit D</fullName>
    </alternativeName>
</protein>
<feature type="transmembrane region" description="Helical" evidence="10">
    <location>
        <begin position="130"/>
        <end position="148"/>
    </location>
</feature>
<evidence type="ECO:0000313" key="12">
    <source>
        <dbReference type="Proteomes" id="UP000284598"/>
    </source>
</evidence>
<dbReference type="InterPro" id="IPR004338">
    <property type="entry name" value="NqrB/RnfD"/>
</dbReference>
<keyword evidence="1 10" id="KW-0813">Transport</keyword>
<evidence type="ECO:0000313" key="11">
    <source>
        <dbReference type="EMBL" id="RHA53235.1"/>
    </source>
</evidence>
<evidence type="ECO:0000256" key="3">
    <source>
        <dbReference type="ARBA" id="ARBA00022630"/>
    </source>
</evidence>
<dbReference type="AlphaFoldDB" id="A0A413RXF3"/>
<keyword evidence="5 10" id="KW-0812">Transmembrane</keyword>
<dbReference type="GO" id="GO:0022900">
    <property type="term" value="P:electron transport chain"/>
    <property type="evidence" value="ECO:0007669"/>
    <property type="project" value="UniProtKB-UniRule"/>
</dbReference>
<comment type="similarity">
    <text evidence="10">Belongs to the NqrB/RnfD family.</text>
</comment>
<gene>
    <name evidence="10" type="primary">rnfD</name>
    <name evidence="11" type="ORF">DW929_09620</name>
</gene>
<evidence type="ECO:0000256" key="10">
    <source>
        <dbReference type="HAMAP-Rule" id="MF_00462"/>
    </source>
</evidence>
<dbReference type="NCBIfam" id="TIGR01946">
    <property type="entry name" value="rnfD"/>
    <property type="match status" value="1"/>
</dbReference>
<evidence type="ECO:0000256" key="2">
    <source>
        <dbReference type="ARBA" id="ARBA00022553"/>
    </source>
</evidence>
<dbReference type="HAMAP" id="MF_00462">
    <property type="entry name" value="RsxD_RnfD"/>
    <property type="match status" value="1"/>
</dbReference>
<feature type="transmembrane region" description="Helical" evidence="10">
    <location>
        <begin position="77"/>
        <end position="94"/>
    </location>
</feature>
<keyword evidence="6 10" id="KW-1278">Translocase</keyword>
<comment type="caution">
    <text evidence="11">The sequence shown here is derived from an EMBL/GenBank/DDBJ whole genome shotgun (WGS) entry which is preliminary data.</text>
</comment>
<reference evidence="11 12" key="1">
    <citation type="submission" date="2018-08" db="EMBL/GenBank/DDBJ databases">
        <title>A genome reference for cultivated species of the human gut microbiota.</title>
        <authorList>
            <person name="Zou Y."/>
            <person name="Xue W."/>
            <person name="Luo G."/>
        </authorList>
    </citation>
    <scope>NUCLEOTIDE SEQUENCE [LARGE SCALE GENOMIC DNA]</scope>
    <source>
        <strain evidence="11 12">AM43-2</strain>
    </source>
</reference>
<dbReference type="PANTHER" id="PTHR30578:SF0">
    <property type="entry name" value="ION-TRANSLOCATING OXIDOREDUCTASE COMPLEX SUBUNIT D"/>
    <property type="match status" value="1"/>
</dbReference>
<feature type="transmembrane region" description="Helical" evidence="10">
    <location>
        <begin position="100"/>
        <end position="118"/>
    </location>
</feature>
<evidence type="ECO:0000256" key="5">
    <source>
        <dbReference type="ARBA" id="ARBA00022692"/>
    </source>
</evidence>
<feature type="transmembrane region" description="Helical" evidence="10">
    <location>
        <begin position="50"/>
        <end position="68"/>
    </location>
</feature>
<keyword evidence="2 10" id="KW-0597">Phosphoprotein</keyword>
<keyword evidence="10" id="KW-1003">Cell membrane</keyword>
<dbReference type="GO" id="GO:0005886">
    <property type="term" value="C:plasma membrane"/>
    <property type="evidence" value="ECO:0007669"/>
    <property type="project" value="UniProtKB-SubCell"/>
</dbReference>
<dbReference type="PANTHER" id="PTHR30578">
    <property type="entry name" value="ELECTRON TRANSPORT COMPLEX PROTEIN RNFD"/>
    <property type="match status" value="1"/>
</dbReference>
<keyword evidence="4 10" id="KW-0288">FMN</keyword>
<dbReference type="Proteomes" id="UP000284598">
    <property type="component" value="Unassembled WGS sequence"/>
</dbReference>
<keyword evidence="9 10" id="KW-0472">Membrane</keyword>
<comment type="subcellular location">
    <subcellularLocation>
        <location evidence="10">Cell membrane</location>
        <topology evidence="10">Multi-pass membrane protein</topology>
    </subcellularLocation>
</comment>
<feature type="transmembrane region" description="Helical" evidence="10">
    <location>
        <begin position="236"/>
        <end position="255"/>
    </location>
</feature>
<organism evidence="11 12">
    <name type="scientific">Eubacterium ventriosum</name>
    <dbReference type="NCBI Taxonomy" id="39496"/>
    <lineage>
        <taxon>Bacteria</taxon>
        <taxon>Bacillati</taxon>
        <taxon>Bacillota</taxon>
        <taxon>Clostridia</taxon>
        <taxon>Eubacteriales</taxon>
        <taxon>Eubacteriaceae</taxon>
        <taxon>Eubacterium</taxon>
    </lineage>
</organism>
<comment type="cofactor">
    <cofactor evidence="10">
        <name>FMN</name>
        <dbReference type="ChEBI" id="CHEBI:58210"/>
    </cofactor>
</comment>
<evidence type="ECO:0000256" key="4">
    <source>
        <dbReference type="ARBA" id="ARBA00022643"/>
    </source>
</evidence>
<dbReference type="GO" id="GO:0055085">
    <property type="term" value="P:transmembrane transport"/>
    <property type="evidence" value="ECO:0007669"/>
    <property type="project" value="InterPro"/>
</dbReference>
<sequence length="325" mass="35195">MYNVSSSPHVKSKVTTQSIMRDVIIALMPATIFGIYNYSHLFGVKYGLRSALLIILTVVACVLSEYVFEKITKRESTIDDLSAVVTGMILALNLPCTFPYWKAMLGGFFAIVIVKQLFGGLGQNFMNPALGARCFLVLSFAGNMTAFYPTDVSGVDAATSATPLTSLKNTGDSVASLADMFIGNHSGTIGETCIIALLIGVVYLVVRKIIDLRIPLTYIAVFAVCIMLFNQSTDPVFLAKHLCGGGLIFGAFFMATDYTTSPITKTGRYIFGICLGLLTAIFRTFGNTAEGVSYAIIFCNLLVPLIEKWTIPRAFGIIKAKKEGK</sequence>